<dbReference type="PANTHER" id="PTHR31559">
    <property type="entry name" value="PYRIDOXAL 5'-PHOSPHATE SYNTHASE SUBUNIT SNO"/>
    <property type="match status" value="1"/>
</dbReference>
<dbReference type="PANTHER" id="PTHR31559:SF0">
    <property type="entry name" value="PYRIDOXAL 5'-PHOSPHATE SYNTHASE SUBUNIT SNO1-RELATED"/>
    <property type="match status" value="1"/>
</dbReference>
<dbReference type="FunFam" id="3.40.50.880:FF:000010">
    <property type="entry name" value="uncharacterized protein LOC100176842 isoform X2"/>
    <property type="match status" value="1"/>
</dbReference>
<accession>A0A098EFU1</accession>
<keyword evidence="14" id="KW-1185">Reference proteome</keyword>
<evidence type="ECO:0000256" key="7">
    <source>
        <dbReference type="ARBA" id="ARBA00049534"/>
    </source>
</evidence>
<evidence type="ECO:0000256" key="3">
    <source>
        <dbReference type="ARBA" id="ARBA00022898"/>
    </source>
</evidence>
<comment type="catalytic activity">
    <reaction evidence="6 10">
        <text>aldehydo-D-ribose 5-phosphate + D-glyceraldehyde 3-phosphate + L-glutamine = pyridoxal 5'-phosphate + L-glutamate + phosphate + 3 H2O + H(+)</text>
        <dbReference type="Rhea" id="RHEA:31507"/>
        <dbReference type="ChEBI" id="CHEBI:15377"/>
        <dbReference type="ChEBI" id="CHEBI:15378"/>
        <dbReference type="ChEBI" id="CHEBI:29985"/>
        <dbReference type="ChEBI" id="CHEBI:43474"/>
        <dbReference type="ChEBI" id="CHEBI:58273"/>
        <dbReference type="ChEBI" id="CHEBI:58359"/>
        <dbReference type="ChEBI" id="CHEBI:59776"/>
        <dbReference type="ChEBI" id="CHEBI:597326"/>
        <dbReference type="EC" id="4.3.3.6"/>
    </reaction>
</comment>
<evidence type="ECO:0000313" key="13">
    <source>
        <dbReference type="EMBL" id="CEG21169.1"/>
    </source>
</evidence>
<dbReference type="SUPFAM" id="SSF52317">
    <property type="entry name" value="Class I glutamine amidotransferase-like"/>
    <property type="match status" value="1"/>
</dbReference>
<keyword evidence="5 10" id="KW-0456">Lyase</keyword>
<evidence type="ECO:0000256" key="4">
    <source>
        <dbReference type="ARBA" id="ARBA00022962"/>
    </source>
</evidence>
<dbReference type="PROSITE" id="PS01236">
    <property type="entry name" value="PDXT_SNO_1"/>
    <property type="match status" value="1"/>
</dbReference>
<keyword evidence="2 10" id="KW-0378">Hydrolase</keyword>
<feature type="active site" description="Charge relay system" evidence="10 11">
    <location>
        <position position="170"/>
    </location>
</feature>
<comment type="pathway">
    <text evidence="10">Cofactor biosynthesis; pyridoxal 5'-phosphate biosynthesis.</text>
</comment>
<dbReference type="Gene3D" id="3.40.50.880">
    <property type="match status" value="1"/>
</dbReference>
<dbReference type="GO" id="GO:0005829">
    <property type="term" value="C:cytosol"/>
    <property type="evidence" value="ECO:0007669"/>
    <property type="project" value="TreeGrafter"/>
</dbReference>
<dbReference type="EC" id="3.5.1.2" evidence="10"/>
<dbReference type="RefSeq" id="WP_052649545.1">
    <property type="nucleotide sequence ID" value="NZ_CCXS01000001.1"/>
</dbReference>
<dbReference type="PROSITE" id="PS51273">
    <property type="entry name" value="GATASE_TYPE_1"/>
    <property type="match status" value="1"/>
</dbReference>
<dbReference type="Proteomes" id="UP000043699">
    <property type="component" value="Unassembled WGS sequence"/>
</dbReference>
<feature type="active site" description="Charge relay system" evidence="10 11">
    <location>
        <position position="172"/>
    </location>
</feature>
<dbReference type="InterPro" id="IPR029062">
    <property type="entry name" value="Class_I_gatase-like"/>
</dbReference>
<dbReference type="InterPro" id="IPR002161">
    <property type="entry name" value="PdxT/SNO"/>
</dbReference>
<dbReference type="GO" id="GO:0036381">
    <property type="term" value="F:pyridoxal 5'-phosphate synthase (glutamine hydrolysing) activity"/>
    <property type="evidence" value="ECO:0007669"/>
    <property type="project" value="UniProtKB-UniRule"/>
</dbReference>
<dbReference type="GO" id="GO:0004359">
    <property type="term" value="F:glutaminase activity"/>
    <property type="evidence" value="ECO:0007669"/>
    <property type="project" value="UniProtKB-UniRule"/>
</dbReference>
<gene>
    <name evidence="10 13" type="primary">pdxT</name>
    <name evidence="13" type="ORF">BN1080_00067</name>
</gene>
<evidence type="ECO:0000256" key="10">
    <source>
        <dbReference type="HAMAP-Rule" id="MF_01615"/>
    </source>
</evidence>
<dbReference type="GO" id="GO:1903600">
    <property type="term" value="C:glutaminase complex"/>
    <property type="evidence" value="ECO:0007669"/>
    <property type="project" value="TreeGrafter"/>
</dbReference>
<comment type="catalytic activity">
    <reaction evidence="7 10">
        <text>L-glutamine + H2O = L-glutamate + NH4(+)</text>
        <dbReference type="Rhea" id="RHEA:15889"/>
        <dbReference type="ChEBI" id="CHEBI:15377"/>
        <dbReference type="ChEBI" id="CHEBI:28938"/>
        <dbReference type="ChEBI" id="CHEBI:29985"/>
        <dbReference type="ChEBI" id="CHEBI:58359"/>
        <dbReference type="EC" id="3.5.1.2"/>
    </reaction>
</comment>
<dbReference type="GO" id="GO:0008614">
    <property type="term" value="P:pyridoxine metabolic process"/>
    <property type="evidence" value="ECO:0007669"/>
    <property type="project" value="TreeGrafter"/>
</dbReference>
<keyword evidence="4 10" id="KW-0315">Glutamine amidotransferase</keyword>
<evidence type="ECO:0000256" key="2">
    <source>
        <dbReference type="ARBA" id="ARBA00022801"/>
    </source>
</evidence>
<dbReference type="InterPro" id="IPR021196">
    <property type="entry name" value="PdxT/SNO_CS"/>
</dbReference>
<feature type="binding site" evidence="10 12">
    <location>
        <begin position="134"/>
        <end position="135"/>
    </location>
    <ligand>
        <name>L-glutamine</name>
        <dbReference type="ChEBI" id="CHEBI:58359"/>
    </ligand>
</feature>
<evidence type="ECO:0000256" key="11">
    <source>
        <dbReference type="PIRSR" id="PIRSR005639-1"/>
    </source>
</evidence>
<organism evidence="13 14">
    <name type="scientific">Planococcus massiliensis</name>
    <dbReference type="NCBI Taxonomy" id="1499687"/>
    <lineage>
        <taxon>Bacteria</taxon>
        <taxon>Bacillati</taxon>
        <taxon>Bacillota</taxon>
        <taxon>Bacilli</taxon>
        <taxon>Bacillales</taxon>
        <taxon>Caryophanaceae</taxon>
        <taxon>Planococcus</taxon>
    </lineage>
</organism>
<dbReference type="UniPathway" id="UPA00245"/>
<dbReference type="NCBIfam" id="TIGR03800">
    <property type="entry name" value="PLP_synth_Pdx2"/>
    <property type="match status" value="1"/>
</dbReference>
<protein>
    <recommendedName>
        <fullName evidence="10">Pyridoxal 5'-phosphate synthase subunit PdxT</fullName>
        <ecNumber evidence="10">4.3.3.6</ecNumber>
    </recommendedName>
    <alternativeName>
        <fullName evidence="10">Pdx2</fullName>
    </alternativeName>
    <alternativeName>
        <fullName evidence="10">Pyridoxal 5'-phosphate synthase glutaminase subunit</fullName>
        <ecNumber evidence="10">3.5.1.2</ecNumber>
    </alternativeName>
</protein>
<reference evidence="13 14" key="1">
    <citation type="submission" date="2014-09" db="EMBL/GenBank/DDBJ databases">
        <authorList>
            <person name="Urmite Genomes Urmite Genomes"/>
        </authorList>
    </citation>
    <scope>NUCLEOTIDE SEQUENCE [LARGE SCALE GENOMIC DNA]</scope>
    <source>
        <strain evidence="13 14">ES2</strain>
    </source>
</reference>
<dbReference type="HAMAP" id="MF_01615">
    <property type="entry name" value="PdxT"/>
    <property type="match status" value="1"/>
</dbReference>
<dbReference type="EMBL" id="CCXS01000001">
    <property type="protein sequence ID" value="CEG21169.1"/>
    <property type="molecule type" value="Genomic_DNA"/>
</dbReference>
<dbReference type="PIRSF" id="PIRSF005639">
    <property type="entry name" value="Glut_amidoT_SNO"/>
    <property type="match status" value="1"/>
</dbReference>
<evidence type="ECO:0000256" key="6">
    <source>
        <dbReference type="ARBA" id="ARBA00047992"/>
    </source>
</evidence>
<keyword evidence="13" id="KW-0808">Transferase</keyword>
<evidence type="ECO:0000256" key="9">
    <source>
        <dbReference type="ARBA" id="ARBA00064749"/>
    </source>
</evidence>
<name>A0A098EFU1_9BACL</name>
<feature type="active site" description="Nucleophile" evidence="10 11">
    <location>
        <position position="79"/>
    </location>
</feature>
<comment type="similarity">
    <text evidence="1 10">Belongs to the glutaminase PdxT/SNO family.</text>
</comment>
<dbReference type="GO" id="GO:0016740">
    <property type="term" value="F:transferase activity"/>
    <property type="evidence" value="ECO:0007669"/>
    <property type="project" value="UniProtKB-KW"/>
</dbReference>
<dbReference type="CDD" id="cd01749">
    <property type="entry name" value="GATase1_PB"/>
    <property type="match status" value="1"/>
</dbReference>
<evidence type="ECO:0000256" key="12">
    <source>
        <dbReference type="PIRSR" id="PIRSR005639-2"/>
    </source>
</evidence>
<evidence type="ECO:0000313" key="14">
    <source>
        <dbReference type="Proteomes" id="UP000043699"/>
    </source>
</evidence>
<dbReference type="GO" id="GO:0042823">
    <property type="term" value="P:pyridoxal phosphate biosynthetic process"/>
    <property type="evidence" value="ECO:0007669"/>
    <property type="project" value="UniProtKB-UniRule"/>
</dbReference>
<dbReference type="AlphaFoldDB" id="A0A098EFU1"/>
<comment type="subunit">
    <text evidence="9 10">In the presence of PdxS, forms a dodecamer of heterodimers. Only shows activity in the heterodimer.</text>
</comment>
<feature type="binding site" evidence="10 12">
    <location>
        <begin position="47"/>
        <end position="49"/>
    </location>
    <ligand>
        <name>L-glutamine</name>
        <dbReference type="ChEBI" id="CHEBI:58359"/>
    </ligand>
</feature>
<proteinExistence type="inferred from homology"/>
<evidence type="ECO:0000256" key="5">
    <source>
        <dbReference type="ARBA" id="ARBA00023239"/>
    </source>
</evidence>
<evidence type="ECO:0000256" key="1">
    <source>
        <dbReference type="ARBA" id="ARBA00008345"/>
    </source>
</evidence>
<dbReference type="STRING" id="1499687.BN1080_00067"/>
<feature type="binding site" evidence="10 12">
    <location>
        <position position="106"/>
    </location>
    <ligand>
        <name>L-glutamine</name>
        <dbReference type="ChEBI" id="CHEBI:58359"/>
    </ligand>
</feature>
<dbReference type="OrthoDB" id="9810320at2"/>
<dbReference type="PROSITE" id="PS51130">
    <property type="entry name" value="PDXT_SNO_2"/>
    <property type="match status" value="1"/>
</dbReference>
<dbReference type="Pfam" id="PF01174">
    <property type="entry name" value="SNO"/>
    <property type="match status" value="1"/>
</dbReference>
<dbReference type="GO" id="GO:0006543">
    <property type="term" value="P:L-glutamine catabolic process"/>
    <property type="evidence" value="ECO:0007669"/>
    <property type="project" value="UniProtKB-UniRule"/>
</dbReference>
<comment type="function">
    <text evidence="8 10">Catalyzes the hydrolysis of glutamine to glutamate and ammonia as part of the biosynthesis of pyridoxal 5'-phosphate. The resulting ammonia molecule is channeled to the active site of PdxS.</text>
</comment>
<sequence length="204" mass="22012">MKRIGVLALQGAVREHMRSIEACKAEAVAVKRPKDLEGLDALILPGGESTAIRRSIDRCGLLEPLREFAETGKPLFGTCAGLILLAGAVVGYEEPHLGVMDVVVARNSFGRQVDSFEAALSIKGMAGAFEAVFIRAPHIVRAGPSVEVLCEHEGKIVMARSGQFLGCSFHPELTDDHRIMEYFLNMVPPAAEALLPNDSIYSKV</sequence>
<keyword evidence="3 10" id="KW-0663">Pyridoxal phosphate</keyword>
<dbReference type="EC" id="4.3.3.6" evidence="10"/>
<evidence type="ECO:0000256" key="8">
    <source>
        <dbReference type="ARBA" id="ARBA00054599"/>
    </source>
</evidence>